<sequence>MGFLSNRKYFLASIFVLIVGGVALGWLLWNQGYLNFGTSKVATTTPTKTDLQPLTLKITEPEDGYTSDSKLVSIKGAVSRQSTIMVYGGASDEIVESDGGSFNINYSLNEGENEITITASDQDGDEKSETLNIFYLSEILD</sequence>
<accession>A0A1G1W8C8</accession>
<evidence type="ECO:0000313" key="2">
    <source>
        <dbReference type="EMBL" id="OGY23926.1"/>
    </source>
</evidence>
<keyword evidence="1" id="KW-0812">Transmembrane</keyword>
<dbReference type="Pfam" id="PF09136">
    <property type="entry name" value="Glucodextran_B"/>
    <property type="match status" value="1"/>
</dbReference>
<proteinExistence type="predicted"/>
<name>A0A1G1W8C8_9BACT</name>
<dbReference type="EMBL" id="MHCQ01000035">
    <property type="protein sequence ID" value="OGY23926.1"/>
    <property type="molecule type" value="Genomic_DNA"/>
</dbReference>
<dbReference type="Gene3D" id="2.60.40.10">
    <property type="entry name" value="Immunoglobulins"/>
    <property type="match status" value="1"/>
</dbReference>
<feature type="transmembrane region" description="Helical" evidence="1">
    <location>
        <begin position="9"/>
        <end position="29"/>
    </location>
</feature>
<comment type="caution">
    <text evidence="2">The sequence shown here is derived from an EMBL/GenBank/DDBJ whole genome shotgun (WGS) entry which is preliminary data.</text>
</comment>
<dbReference type="AlphaFoldDB" id="A0A1G1W8C8"/>
<gene>
    <name evidence="2" type="ORF">A2Y57_04320</name>
</gene>
<evidence type="ECO:0000313" key="3">
    <source>
        <dbReference type="Proteomes" id="UP000177103"/>
    </source>
</evidence>
<keyword evidence="1" id="KW-0472">Membrane</keyword>
<protein>
    <recommendedName>
        <fullName evidence="4">Bacterial Ig-like domain-containing protein</fullName>
    </recommendedName>
</protein>
<organism evidence="2 3">
    <name type="scientific">Candidatus Woykebacteria bacterium RBG_13_40_7b</name>
    <dbReference type="NCBI Taxonomy" id="1802594"/>
    <lineage>
        <taxon>Bacteria</taxon>
        <taxon>Candidatus Woykeibacteriota</taxon>
    </lineage>
</organism>
<dbReference type="InterPro" id="IPR013783">
    <property type="entry name" value="Ig-like_fold"/>
</dbReference>
<dbReference type="Proteomes" id="UP000177103">
    <property type="component" value="Unassembled WGS sequence"/>
</dbReference>
<reference evidence="2 3" key="1">
    <citation type="journal article" date="2016" name="Nat. Commun.">
        <title>Thousands of microbial genomes shed light on interconnected biogeochemical processes in an aquifer system.</title>
        <authorList>
            <person name="Anantharaman K."/>
            <person name="Brown C.T."/>
            <person name="Hug L.A."/>
            <person name="Sharon I."/>
            <person name="Castelle C.J."/>
            <person name="Probst A.J."/>
            <person name="Thomas B.C."/>
            <person name="Singh A."/>
            <person name="Wilkins M.J."/>
            <person name="Karaoz U."/>
            <person name="Brodie E.L."/>
            <person name="Williams K.H."/>
            <person name="Hubbard S.S."/>
            <person name="Banfield J.F."/>
        </authorList>
    </citation>
    <scope>NUCLEOTIDE SEQUENCE [LARGE SCALE GENOMIC DNA]</scope>
</reference>
<evidence type="ECO:0008006" key="4">
    <source>
        <dbReference type="Google" id="ProtNLM"/>
    </source>
</evidence>
<keyword evidence="1" id="KW-1133">Transmembrane helix</keyword>
<evidence type="ECO:0000256" key="1">
    <source>
        <dbReference type="SAM" id="Phobius"/>
    </source>
</evidence>